<proteinExistence type="predicted"/>
<keyword evidence="2" id="KW-1185">Reference proteome</keyword>
<organism evidence="1 2">
    <name type="scientific">Naegleria lovaniensis</name>
    <name type="common">Amoeba</name>
    <dbReference type="NCBI Taxonomy" id="51637"/>
    <lineage>
        <taxon>Eukaryota</taxon>
        <taxon>Discoba</taxon>
        <taxon>Heterolobosea</taxon>
        <taxon>Tetramitia</taxon>
        <taxon>Eutetramitia</taxon>
        <taxon>Vahlkampfiidae</taxon>
        <taxon>Naegleria</taxon>
    </lineage>
</organism>
<accession>A0AA88GDB8</accession>
<protein>
    <submittedName>
        <fullName evidence="1">Uncharacterized protein</fullName>
    </submittedName>
</protein>
<evidence type="ECO:0000313" key="2">
    <source>
        <dbReference type="Proteomes" id="UP000816034"/>
    </source>
</evidence>
<reference evidence="1 2" key="1">
    <citation type="journal article" date="2018" name="BMC Genomics">
        <title>The genome of Naegleria lovaniensis, the basis for a comparative approach to unravel pathogenicity factors of the human pathogenic amoeba N. fowleri.</title>
        <authorList>
            <person name="Liechti N."/>
            <person name="Schurch N."/>
            <person name="Bruggmann R."/>
            <person name="Wittwer M."/>
        </authorList>
    </citation>
    <scope>NUCLEOTIDE SEQUENCE [LARGE SCALE GENOMIC DNA]</scope>
    <source>
        <strain evidence="1 2">ATCC 30569</strain>
    </source>
</reference>
<comment type="caution">
    <text evidence="1">The sequence shown here is derived from an EMBL/GenBank/DDBJ whole genome shotgun (WGS) entry which is preliminary data.</text>
</comment>
<sequence>MPNPPRPITFNTIRFTVLFRQEISREIRKGKQTGIISKILNAYKPEKEGDQILQDKSVSKVVTGGFFLDLPINPTTSNIIGEVLKENPFVLFARDMLNGDAVFRAVSVTLRVRDWVQVSGHEIVNVEVDDPYISGEVAIPKSIAVVDENGAKENHLKRKLHSKEHKQSDHHVESADVARSCIAGDEQLGCKKRKLSIRDAETDDVGATPPAHQNNVMTDEDVQALRTYIASKKTNGSKITTPIVVSSTTTLADNSLQRDPVQSEKVVGSEQLENKVKRDSIQEPLPEDQHRLIFAQKSNDGISNRPSTELQNIPQQHQAEHLFSPLHYENQTHLAIFYRLTQHLDMTINKPTPRNRHLTITFKINPLPNASALFQRMAKTLDIGDSAFTQLSQMESRPIVVTEYIGEHLDISTFKACKITSDDGMPLLAIVIKKHVDDSALADDEIMIL</sequence>
<dbReference type="GeneID" id="68104558"/>
<evidence type="ECO:0000313" key="1">
    <source>
        <dbReference type="EMBL" id="KAG2373497.1"/>
    </source>
</evidence>
<dbReference type="RefSeq" id="XP_044542671.1">
    <property type="nucleotide sequence ID" value="XM_044687834.1"/>
</dbReference>
<dbReference type="AlphaFoldDB" id="A0AA88GDB8"/>
<gene>
    <name evidence="1" type="ORF">C9374_012104</name>
</gene>
<name>A0AA88GDB8_NAELO</name>
<dbReference type="Proteomes" id="UP000816034">
    <property type="component" value="Unassembled WGS sequence"/>
</dbReference>
<dbReference type="EMBL" id="PYSW02000054">
    <property type="protein sequence ID" value="KAG2373497.1"/>
    <property type="molecule type" value="Genomic_DNA"/>
</dbReference>